<evidence type="ECO:0008006" key="5">
    <source>
        <dbReference type="Google" id="ProtNLM"/>
    </source>
</evidence>
<keyword evidence="4" id="KW-1185">Reference proteome</keyword>
<evidence type="ECO:0000313" key="4">
    <source>
        <dbReference type="Proteomes" id="UP000266841"/>
    </source>
</evidence>
<dbReference type="AlphaFoldDB" id="K0RIJ2"/>
<feature type="region of interest" description="Disordered" evidence="1">
    <location>
        <begin position="88"/>
        <end position="137"/>
    </location>
</feature>
<comment type="caution">
    <text evidence="3">The sequence shown here is derived from an EMBL/GenBank/DDBJ whole genome shotgun (WGS) entry which is preliminary data.</text>
</comment>
<gene>
    <name evidence="3" type="ORF">THAOC_28677</name>
</gene>
<sequence>MKIQLAVATAAALLLSVNAAVSPLANFAAETADVENVGERKRGHASKRGECVVSCWKFRIPVKPGPVYHEAPKGTAYPSYKDVLLSSRQVTDRKLTSSTSSRKDSSRNMAPGRSKRKRPRRKKRPRKQNVTQAERQQTLLLLYAMDDEEDIDAGDEDIADNREFGRSISKYIKAAGPPADQGD</sequence>
<feature type="compositionally biased region" description="Basic residues" evidence="1">
    <location>
        <begin position="113"/>
        <end position="127"/>
    </location>
</feature>
<evidence type="ECO:0000313" key="3">
    <source>
        <dbReference type="EMBL" id="EJK52089.1"/>
    </source>
</evidence>
<evidence type="ECO:0000256" key="2">
    <source>
        <dbReference type="SAM" id="SignalP"/>
    </source>
</evidence>
<feature type="chain" id="PRO_5003837060" description="RxLR effector protein" evidence="2">
    <location>
        <begin position="20"/>
        <end position="183"/>
    </location>
</feature>
<accession>K0RIJ2</accession>
<proteinExistence type="predicted"/>
<feature type="compositionally biased region" description="Basic and acidic residues" evidence="1">
    <location>
        <begin position="90"/>
        <end position="106"/>
    </location>
</feature>
<organism evidence="3 4">
    <name type="scientific">Thalassiosira oceanica</name>
    <name type="common">Marine diatom</name>
    <dbReference type="NCBI Taxonomy" id="159749"/>
    <lineage>
        <taxon>Eukaryota</taxon>
        <taxon>Sar</taxon>
        <taxon>Stramenopiles</taxon>
        <taxon>Ochrophyta</taxon>
        <taxon>Bacillariophyta</taxon>
        <taxon>Coscinodiscophyceae</taxon>
        <taxon>Thalassiosirophycidae</taxon>
        <taxon>Thalassiosirales</taxon>
        <taxon>Thalassiosiraceae</taxon>
        <taxon>Thalassiosira</taxon>
    </lineage>
</organism>
<protein>
    <recommendedName>
        <fullName evidence="5">RxLR effector protein</fullName>
    </recommendedName>
</protein>
<feature type="non-terminal residue" evidence="3">
    <location>
        <position position="183"/>
    </location>
</feature>
<keyword evidence="2" id="KW-0732">Signal</keyword>
<feature type="compositionally biased region" description="Polar residues" evidence="1">
    <location>
        <begin position="128"/>
        <end position="137"/>
    </location>
</feature>
<feature type="signal peptide" evidence="2">
    <location>
        <begin position="1"/>
        <end position="19"/>
    </location>
</feature>
<dbReference type="EMBL" id="AGNL01040450">
    <property type="protein sequence ID" value="EJK52089.1"/>
    <property type="molecule type" value="Genomic_DNA"/>
</dbReference>
<name>K0RIJ2_THAOC</name>
<evidence type="ECO:0000256" key="1">
    <source>
        <dbReference type="SAM" id="MobiDB-lite"/>
    </source>
</evidence>
<dbReference type="Proteomes" id="UP000266841">
    <property type="component" value="Unassembled WGS sequence"/>
</dbReference>
<reference evidence="3 4" key="1">
    <citation type="journal article" date="2012" name="Genome Biol.">
        <title>Genome and low-iron response of an oceanic diatom adapted to chronic iron limitation.</title>
        <authorList>
            <person name="Lommer M."/>
            <person name="Specht M."/>
            <person name="Roy A.S."/>
            <person name="Kraemer L."/>
            <person name="Andreson R."/>
            <person name="Gutowska M.A."/>
            <person name="Wolf J."/>
            <person name="Bergner S.V."/>
            <person name="Schilhabel M.B."/>
            <person name="Klostermeier U.C."/>
            <person name="Beiko R.G."/>
            <person name="Rosenstiel P."/>
            <person name="Hippler M."/>
            <person name="Laroche J."/>
        </authorList>
    </citation>
    <scope>NUCLEOTIDE SEQUENCE [LARGE SCALE GENOMIC DNA]</scope>
    <source>
        <strain evidence="3 4">CCMP1005</strain>
    </source>
</reference>